<sequence length="170" mass="19947">MENKDLIYIFLSAFPRETCIKIKRELISNDKIKFSADGYCKSPAFSDLLEFTEREIKAASDDHFRYGRDFFVANRVMQQGIARRLRKWSKEFESSNSTEERPIGNAPPSRTLYEIRPMICFYCRKEGHGTAKKKSFFLQCGTQRCQELEAEQWEGLVQRIGKDYTMPNLM</sequence>
<dbReference type="VEuPathDB" id="FungiDB:VP01_789g1"/>
<reference evidence="1 2" key="1">
    <citation type="submission" date="2015-08" db="EMBL/GenBank/DDBJ databases">
        <title>Next Generation Sequencing and Analysis of the Genome of Puccinia sorghi L Schw, the Causal Agent of Maize Common Rust.</title>
        <authorList>
            <person name="Rochi L."/>
            <person name="Burguener G."/>
            <person name="Darino M."/>
            <person name="Turjanski A."/>
            <person name="Kreff E."/>
            <person name="Dieguez M.J."/>
            <person name="Sacco F."/>
        </authorList>
    </citation>
    <scope>NUCLEOTIDE SEQUENCE [LARGE SCALE GENOMIC DNA]</scope>
    <source>
        <strain evidence="1 2">RO10H11247</strain>
    </source>
</reference>
<keyword evidence="2" id="KW-1185">Reference proteome</keyword>
<dbReference type="Proteomes" id="UP000037035">
    <property type="component" value="Unassembled WGS sequence"/>
</dbReference>
<accession>A0A0L6UBR3</accession>
<evidence type="ECO:0000313" key="1">
    <source>
        <dbReference type="EMBL" id="KNZ45697.1"/>
    </source>
</evidence>
<proteinExistence type="predicted"/>
<evidence type="ECO:0000313" key="2">
    <source>
        <dbReference type="Proteomes" id="UP000037035"/>
    </source>
</evidence>
<dbReference type="AlphaFoldDB" id="A0A0L6UBR3"/>
<comment type="caution">
    <text evidence="1">The sequence shown here is derived from an EMBL/GenBank/DDBJ whole genome shotgun (WGS) entry which is preliminary data.</text>
</comment>
<dbReference type="EMBL" id="LAVV01013382">
    <property type="protein sequence ID" value="KNZ45697.1"/>
    <property type="molecule type" value="Genomic_DNA"/>
</dbReference>
<gene>
    <name evidence="1" type="ORF">VP01_789g1</name>
</gene>
<name>A0A0L6UBR3_9BASI</name>
<organism evidence="1 2">
    <name type="scientific">Puccinia sorghi</name>
    <dbReference type="NCBI Taxonomy" id="27349"/>
    <lineage>
        <taxon>Eukaryota</taxon>
        <taxon>Fungi</taxon>
        <taxon>Dikarya</taxon>
        <taxon>Basidiomycota</taxon>
        <taxon>Pucciniomycotina</taxon>
        <taxon>Pucciniomycetes</taxon>
        <taxon>Pucciniales</taxon>
        <taxon>Pucciniaceae</taxon>
        <taxon>Puccinia</taxon>
    </lineage>
</organism>
<dbReference type="OrthoDB" id="2501372at2759"/>
<protein>
    <submittedName>
        <fullName evidence="1">Uncharacterized protein</fullName>
    </submittedName>
</protein>